<evidence type="ECO:0000256" key="1">
    <source>
        <dbReference type="SAM" id="Phobius"/>
    </source>
</evidence>
<dbReference type="Pfam" id="PF09578">
    <property type="entry name" value="Spore_YabQ"/>
    <property type="match status" value="1"/>
</dbReference>
<evidence type="ECO:0000313" key="3">
    <source>
        <dbReference type="Proteomes" id="UP001595817"/>
    </source>
</evidence>
<organism evidence="2 3">
    <name type="scientific">Chungangia koreensis</name>
    <dbReference type="NCBI Taxonomy" id="752657"/>
    <lineage>
        <taxon>Bacteria</taxon>
        <taxon>Bacillati</taxon>
        <taxon>Bacillota</taxon>
        <taxon>Bacilli</taxon>
        <taxon>Lactobacillales</taxon>
        <taxon>Chungangia</taxon>
    </lineage>
</organism>
<dbReference type="RefSeq" id="WP_378153861.1">
    <property type="nucleotide sequence ID" value="NZ_JBHSEC010000012.1"/>
</dbReference>
<dbReference type="NCBIfam" id="TIGR02893">
    <property type="entry name" value="spore_yabQ"/>
    <property type="match status" value="1"/>
</dbReference>
<keyword evidence="1" id="KW-1133">Transmembrane helix</keyword>
<name>A0ABV8X404_9LACT</name>
<protein>
    <submittedName>
        <fullName evidence="2">Spore cortex biosynthesis protein YabQ</fullName>
    </submittedName>
</protein>
<keyword evidence="1" id="KW-0812">Transmembrane</keyword>
<sequence length="155" mass="17973">MTVSLQFISLLVMMACGILTAAGVDAIRFLYSHAKPGSIIYRMSNLLEVAAWLLLGIGTFYVLFEIRDGAWRIYDPLAQIAGIFLYESIFQRPFRFTGRVIRNVLFRPIWLIIRFIIHVILKIVQVIQKILLLIVRPFKRLIELLAKTPLKKKRK</sequence>
<reference evidence="3" key="1">
    <citation type="journal article" date="2019" name="Int. J. Syst. Evol. Microbiol.">
        <title>The Global Catalogue of Microorganisms (GCM) 10K type strain sequencing project: providing services to taxonomists for standard genome sequencing and annotation.</title>
        <authorList>
            <consortium name="The Broad Institute Genomics Platform"/>
            <consortium name="The Broad Institute Genome Sequencing Center for Infectious Disease"/>
            <person name="Wu L."/>
            <person name="Ma J."/>
        </authorList>
    </citation>
    <scope>NUCLEOTIDE SEQUENCE [LARGE SCALE GENOMIC DNA]</scope>
    <source>
        <strain evidence="3">CCUG 59778</strain>
    </source>
</reference>
<feature type="transmembrane region" description="Helical" evidence="1">
    <location>
        <begin position="6"/>
        <end position="31"/>
    </location>
</feature>
<dbReference type="InterPro" id="IPR019074">
    <property type="entry name" value="YabQ"/>
</dbReference>
<dbReference type="Proteomes" id="UP001595817">
    <property type="component" value="Unassembled WGS sequence"/>
</dbReference>
<comment type="caution">
    <text evidence="2">The sequence shown here is derived from an EMBL/GenBank/DDBJ whole genome shotgun (WGS) entry which is preliminary data.</text>
</comment>
<proteinExistence type="predicted"/>
<keyword evidence="1" id="KW-0472">Membrane</keyword>
<keyword evidence="3" id="KW-1185">Reference proteome</keyword>
<gene>
    <name evidence="2" type="primary">yabQ</name>
    <name evidence="2" type="ORF">ACFOZY_07300</name>
</gene>
<accession>A0ABV8X404</accession>
<evidence type="ECO:0000313" key="2">
    <source>
        <dbReference type="EMBL" id="MFC4410241.1"/>
    </source>
</evidence>
<feature type="transmembrane region" description="Helical" evidence="1">
    <location>
        <begin position="43"/>
        <end position="64"/>
    </location>
</feature>
<feature type="transmembrane region" description="Helical" evidence="1">
    <location>
        <begin position="111"/>
        <end position="135"/>
    </location>
</feature>
<dbReference type="EMBL" id="JBHSEC010000012">
    <property type="protein sequence ID" value="MFC4410241.1"/>
    <property type="molecule type" value="Genomic_DNA"/>
</dbReference>